<comment type="caution">
    <text evidence="1">The sequence shown here is derived from an EMBL/GenBank/DDBJ whole genome shotgun (WGS) entry which is preliminary data.</text>
</comment>
<dbReference type="Gene3D" id="3.40.50.1240">
    <property type="entry name" value="Phosphoglycerate mutase-like"/>
    <property type="match status" value="1"/>
</dbReference>
<dbReference type="InterPro" id="IPR013078">
    <property type="entry name" value="His_Pase_superF_clade-1"/>
</dbReference>
<dbReference type="AlphaFoldDB" id="A0A7W7LTM0"/>
<gene>
    <name evidence="1" type="ORF">FHS39_004933</name>
</gene>
<dbReference type="RefSeq" id="WP_184351657.1">
    <property type="nucleotide sequence ID" value="NZ_JACHJH010000010.1"/>
</dbReference>
<protein>
    <submittedName>
        <fullName evidence="1">Broad specificity phosphatase PhoE</fullName>
    </submittedName>
</protein>
<sequence>MTVRVMLVSPAMNQAAREHRFDDGASLDPAGLRQARAAAHSLPRADRHLCAPTARSRETAAALGLDARPASELHDLDVGAWQGLTLDEVTATAPEAVATWLSDCTAAPHGGESVAALIDRIGTWLEAQGADAGHVLAVAEPAVIRAAVVHALDLPVTAFWRLDVQPLSLTKLSGRSRRWNLQCGLPLARGGGA</sequence>
<reference evidence="1 2" key="1">
    <citation type="submission" date="2020-08" db="EMBL/GenBank/DDBJ databases">
        <title>Genomic Encyclopedia of Type Strains, Phase III (KMG-III): the genomes of soil and plant-associated and newly described type strains.</title>
        <authorList>
            <person name="Whitman W."/>
        </authorList>
    </citation>
    <scope>NUCLEOTIDE SEQUENCE [LARGE SCALE GENOMIC DNA]</scope>
    <source>
        <strain evidence="1 2">CECT 3266</strain>
    </source>
</reference>
<dbReference type="Proteomes" id="UP000556084">
    <property type="component" value="Unassembled WGS sequence"/>
</dbReference>
<accession>A0A7W7LTM0</accession>
<dbReference type="InterPro" id="IPR029033">
    <property type="entry name" value="His_PPase_superfam"/>
</dbReference>
<proteinExistence type="predicted"/>
<organism evidence="1 2">
    <name type="scientific">Streptomyces olivoverticillatus</name>
    <dbReference type="NCBI Taxonomy" id="66427"/>
    <lineage>
        <taxon>Bacteria</taxon>
        <taxon>Bacillati</taxon>
        <taxon>Actinomycetota</taxon>
        <taxon>Actinomycetes</taxon>
        <taxon>Kitasatosporales</taxon>
        <taxon>Streptomycetaceae</taxon>
        <taxon>Streptomyces</taxon>
    </lineage>
</organism>
<evidence type="ECO:0000313" key="1">
    <source>
        <dbReference type="EMBL" id="MBB4895852.1"/>
    </source>
</evidence>
<keyword evidence="2" id="KW-1185">Reference proteome</keyword>
<dbReference type="Pfam" id="PF00300">
    <property type="entry name" value="His_Phos_1"/>
    <property type="match status" value="1"/>
</dbReference>
<dbReference type="EMBL" id="JACHJH010000010">
    <property type="protein sequence ID" value="MBB4895852.1"/>
    <property type="molecule type" value="Genomic_DNA"/>
</dbReference>
<name>A0A7W7LTM0_9ACTN</name>
<dbReference type="SMART" id="SM00855">
    <property type="entry name" value="PGAM"/>
    <property type="match status" value="1"/>
</dbReference>
<dbReference type="SUPFAM" id="SSF53254">
    <property type="entry name" value="Phosphoglycerate mutase-like"/>
    <property type="match status" value="1"/>
</dbReference>
<evidence type="ECO:0000313" key="2">
    <source>
        <dbReference type="Proteomes" id="UP000556084"/>
    </source>
</evidence>